<dbReference type="AlphaFoldDB" id="A0A8T1TVB2"/>
<evidence type="ECO:0000313" key="3">
    <source>
        <dbReference type="Proteomes" id="UP000688947"/>
    </source>
</evidence>
<evidence type="ECO:0000256" key="1">
    <source>
        <dbReference type="SAM" id="SignalP"/>
    </source>
</evidence>
<gene>
    <name evidence="2" type="ORF">JG687_00015663</name>
</gene>
<dbReference type="EMBL" id="JAENGZ010001428">
    <property type="protein sequence ID" value="KAG6948143.1"/>
    <property type="molecule type" value="Genomic_DNA"/>
</dbReference>
<evidence type="ECO:0000313" key="2">
    <source>
        <dbReference type="EMBL" id="KAG6948143.1"/>
    </source>
</evidence>
<dbReference type="VEuPathDB" id="FungiDB:PC110_g3833"/>
<proteinExistence type="predicted"/>
<protein>
    <recommendedName>
        <fullName evidence="4">RNase H type-1 domain-containing protein</fullName>
    </recommendedName>
</protein>
<feature type="chain" id="PRO_5035917288" description="RNase H type-1 domain-containing protein" evidence="1">
    <location>
        <begin position="26"/>
        <end position="130"/>
    </location>
</feature>
<comment type="caution">
    <text evidence="2">The sequence shown here is derived from an EMBL/GenBank/DDBJ whole genome shotgun (WGS) entry which is preliminary data.</text>
</comment>
<keyword evidence="1" id="KW-0732">Signal</keyword>
<organism evidence="2 3">
    <name type="scientific">Phytophthora cactorum</name>
    <dbReference type="NCBI Taxonomy" id="29920"/>
    <lineage>
        <taxon>Eukaryota</taxon>
        <taxon>Sar</taxon>
        <taxon>Stramenopiles</taxon>
        <taxon>Oomycota</taxon>
        <taxon>Peronosporomycetes</taxon>
        <taxon>Peronosporales</taxon>
        <taxon>Peronosporaceae</taxon>
        <taxon>Phytophthora</taxon>
    </lineage>
</organism>
<reference evidence="2" key="1">
    <citation type="submission" date="2021-01" db="EMBL/GenBank/DDBJ databases">
        <title>Phytophthora aleatoria, a newly-described species from Pinus radiata is distinct from Phytophthora cactorum isolates based on comparative genomics.</title>
        <authorList>
            <person name="Mcdougal R."/>
            <person name="Panda P."/>
            <person name="Williams N."/>
            <person name="Studholme D.J."/>
        </authorList>
    </citation>
    <scope>NUCLEOTIDE SEQUENCE</scope>
    <source>
        <strain evidence="2">NZFS 3830</strain>
    </source>
</reference>
<feature type="signal peptide" evidence="1">
    <location>
        <begin position="1"/>
        <end position="25"/>
    </location>
</feature>
<accession>A0A8T1TVB2</accession>
<dbReference type="Proteomes" id="UP000688947">
    <property type="component" value="Unassembled WGS sequence"/>
</dbReference>
<evidence type="ECO:0008006" key="4">
    <source>
        <dbReference type="Google" id="ProtNLM"/>
    </source>
</evidence>
<sequence>MRTSRPQTTSLLLVCLQVCVRHGWAPVHVVGNSFLITRQHRTNTAPLATHLNPIYWMPPLFLCRHDYNRTANALANTAMDRTASSQLDPRQSTNLSSHWRSALAHMADDFGHWIVLLIDEEASASGDGTE</sequence>
<name>A0A8T1TVB2_9STRA</name>